<evidence type="ECO:0000313" key="2">
    <source>
        <dbReference type="EMBL" id="KAF2677182.1"/>
    </source>
</evidence>
<name>A0A6G1IG48_9PLEO</name>
<evidence type="ECO:0000313" key="3">
    <source>
        <dbReference type="Proteomes" id="UP000799291"/>
    </source>
</evidence>
<proteinExistence type="predicted"/>
<keyword evidence="1" id="KW-0472">Membrane</keyword>
<dbReference type="OrthoDB" id="4525788at2759"/>
<accession>A0A6G1IG48</accession>
<dbReference type="EMBL" id="MU005625">
    <property type="protein sequence ID" value="KAF2677182.1"/>
    <property type="molecule type" value="Genomic_DNA"/>
</dbReference>
<feature type="transmembrane region" description="Helical" evidence="1">
    <location>
        <begin position="37"/>
        <end position="56"/>
    </location>
</feature>
<protein>
    <submittedName>
        <fullName evidence="2">Uncharacterized protein</fullName>
    </submittedName>
</protein>
<keyword evidence="1" id="KW-1133">Transmembrane helix</keyword>
<dbReference type="AlphaFoldDB" id="A0A6G1IG48"/>
<keyword evidence="1" id="KW-0812">Transmembrane</keyword>
<organism evidence="2 3">
    <name type="scientific">Lentithecium fluviatile CBS 122367</name>
    <dbReference type="NCBI Taxonomy" id="1168545"/>
    <lineage>
        <taxon>Eukaryota</taxon>
        <taxon>Fungi</taxon>
        <taxon>Dikarya</taxon>
        <taxon>Ascomycota</taxon>
        <taxon>Pezizomycotina</taxon>
        <taxon>Dothideomycetes</taxon>
        <taxon>Pleosporomycetidae</taxon>
        <taxon>Pleosporales</taxon>
        <taxon>Massarineae</taxon>
        <taxon>Lentitheciaceae</taxon>
        <taxon>Lentithecium</taxon>
    </lineage>
</organism>
<evidence type="ECO:0000256" key="1">
    <source>
        <dbReference type="SAM" id="Phobius"/>
    </source>
</evidence>
<sequence length="62" mass="6748">TVILLVSASPGRDETWFTHQTLQNVTITLQLSAPQSAVGLVIDLYIFILPIIRVSGLQLSAK</sequence>
<gene>
    <name evidence="2" type="ORF">K458DRAFT_320372</name>
</gene>
<reference evidence="2" key="1">
    <citation type="journal article" date="2020" name="Stud. Mycol.">
        <title>101 Dothideomycetes genomes: a test case for predicting lifestyles and emergence of pathogens.</title>
        <authorList>
            <person name="Haridas S."/>
            <person name="Albert R."/>
            <person name="Binder M."/>
            <person name="Bloem J."/>
            <person name="Labutti K."/>
            <person name="Salamov A."/>
            <person name="Andreopoulos B."/>
            <person name="Baker S."/>
            <person name="Barry K."/>
            <person name="Bills G."/>
            <person name="Bluhm B."/>
            <person name="Cannon C."/>
            <person name="Castanera R."/>
            <person name="Culley D."/>
            <person name="Daum C."/>
            <person name="Ezra D."/>
            <person name="Gonzalez J."/>
            <person name="Henrissat B."/>
            <person name="Kuo A."/>
            <person name="Liang C."/>
            <person name="Lipzen A."/>
            <person name="Lutzoni F."/>
            <person name="Magnuson J."/>
            <person name="Mondo S."/>
            <person name="Nolan M."/>
            <person name="Ohm R."/>
            <person name="Pangilinan J."/>
            <person name="Park H.-J."/>
            <person name="Ramirez L."/>
            <person name="Alfaro M."/>
            <person name="Sun H."/>
            <person name="Tritt A."/>
            <person name="Yoshinaga Y."/>
            <person name="Zwiers L.-H."/>
            <person name="Turgeon B."/>
            <person name="Goodwin S."/>
            <person name="Spatafora J."/>
            <person name="Crous P."/>
            <person name="Grigoriev I."/>
        </authorList>
    </citation>
    <scope>NUCLEOTIDE SEQUENCE</scope>
    <source>
        <strain evidence="2">CBS 122367</strain>
    </source>
</reference>
<feature type="non-terminal residue" evidence="2">
    <location>
        <position position="1"/>
    </location>
</feature>
<keyword evidence="3" id="KW-1185">Reference proteome</keyword>
<dbReference type="Proteomes" id="UP000799291">
    <property type="component" value="Unassembled WGS sequence"/>
</dbReference>